<organism evidence="4 5">
    <name type="scientific">Idiomarina tyrosinivorans</name>
    <dbReference type="NCBI Taxonomy" id="1445662"/>
    <lineage>
        <taxon>Bacteria</taxon>
        <taxon>Pseudomonadati</taxon>
        <taxon>Pseudomonadota</taxon>
        <taxon>Gammaproteobacteria</taxon>
        <taxon>Alteromonadales</taxon>
        <taxon>Idiomarinaceae</taxon>
        <taxon>Idiomarina</taxon>
    </lineage>
</organism>
<dbReference type="Proteomes" id="UP000287996">
    <property type="component" value="Unassembled WGS sequence"/>
</dbReference>
<evidence type="ECO:0000256" key="2">
    <source>
        <dbReference type="ARBA" id="ARBA00023315"/>
    </source>
</evidence>
<dbReference type="CDD" id="cd04301">
    <property type="entry name" value="NAT_SF"/>
    <property type="match status" value="1"/>
</dbReference>
<dbReference type="NCBIfam" id="TIGR02447">
    <property type="entry name" value="yiiD_Cterm"/>
    <property type="match status" value="1"/>
</dbReference>
<dbReference type="InterPro" id="IPR029069">
    <property type="entry name" value="HotDog_dom_sf"/>
</dbReference>
<proteinExistence type="predicted"/>
<evidence type="ECO:0000259" key="3">
    <source>
        <dbReference type="PROSITE" id="PS51186"/>
    </source>
</evidence>
<dbReference type="Gene3D" id="3.10.129.10">
    <property type="entry name" value="Hotdog Thioesterase"/>
    <property type="match status" value="1"/>
</dbReference>
<evidence type="ECO:0000256" key="1">
    <source>
        <dbReference type="ARBA" id="ARBA00022679"/>
    </source>
</evidence>
<dbReference type="SUPFAM" id="SSF54637">
    <property type="entry name" value="Thioesterase/thiol ester dehydrase-isomerase"/>
    <property type="match status" value="1"/>
</dbReference>
<dbReference type="OrthoDB" id="4305330at2"/>
<dbReference type="RefSeq" id="WP_126842109.1">
    <property type="nucleotide sequence ID" value="NZ_PIQH01000007.1"/>
</dbReference>
<dbReference type="Gene3D" id="3.40.630.30">
    <property type="match status" value="1"/>
</dbReference>
<feature type="domain" description="N-acetyltransferase" evidence="3">
    <location>
        <begin position="3"/>
        <end position="145"/>
    </location>
</feature>
<keyword evidence="2" id="KW-0012">Acyltransferase</keyword>
<dbReference type="GO" id="GO:0016747">
    <property type="term" value="F:acyltransferase activity, transferring groups other than amino-acyl groups"/>
    <property type="evidence" value="ECO:0007669"/>
    <property type="project" value="InterPro"/>
</dbReference>
<sequence>MSQIITPETPEQFADYFHLRWRVLREPFQRPLGSEQDEYDQLSHHRMLVDDDGKVLAVGRLHFNSPEEAQIRYMAVDPDERGQGHGVAIIFALETAARQEGAQQIVINSRKETLGFYEKCGYQLNDDSAAVGGPQAEYQLRKTFSEVNRIIYRPEWCAELQNEWQQKIPISDAMAIKIHQYTGRVFETRAQLSRNINVHNTMFAGSIYSQATLTCWGLLHLQLQERGLPGSIVLADGQIKYRKPVTEDPRALAKLADIQGDFSDLEQGQNAHLLIRAEVLSEERPVAEFTGRFVVLAPRD</sequence>
<dbReference type="InterPro" id="IPR016181">
    <property type="entry name" value="Acyl_CoA_acyltransferase"/>
</dbReference>
<dbReference type="Pfam" id="PF00583">
    <property type="entry name" value="Acetyltransf_1"/>
    <property type="match status" value="1"/>
</dbReference>
<dbReference type="Pfam" id="PF09500">
    <property type="entry name" value="YiiD_C"/>
    <property type="match status" value="1"/>
</dbReference>
<comment type="caution">
    <text evidence="4">The sequence shown here is derived from an EMBL/GenBank/DDBJ whole genome shotgun (WGS) entry which is preliminary data.</text>
</comment>
<dbReference type="PANTHER" id="PTHR43877">
    <property type="entry name" value="AMINOALKYLPHOSPHONATE N-ACETYLTRANSFERASE-RELATED-RELATED"/>
    <property type="match status" value="1"/>
</dbReference>
<dbReference type="EMBL" id="PIQH01000007">
    <property type="protein sequence ID" value="RUO79933.1"/>
    <property type="molecule type" value="Genomic_DNA"/>
</dbReference>
<keyword evidence="5" id="KW-1185">Reference proteome</keyword>
<reference evidence="4 5" key="1">
    <citation type="journal article" date="2011" name="Front. Microbiol.">
        <title>Genomic signatures of strain selection and enhancement in Bacillus atrophaeus var. globigii, a historical biowarfare simulant.</title>
        <authorList>
            <person name="Gibbons H.S."/>
            <person name="Broomall S.M."/>
            <person name="McNew L.A."/>
            <person name="Daligault H."/>
            <person name="Chapman C."/>
            <person name="Bruce D."/>
            <person name="Karavis M."/>
            <person name="Krepps M."/>
            <person name="McGregor P.A."/>
            <person name="Hong C."/>
            <person name="Park K.H."/>
            <person name="Akmal A."/>
            <person name="Feldman A."/>
            <person name="Lin J.S."/>
            <person name="Chang W.E."/>
            <person name="Higgs B.W."/>
            <person name="Demirev P."/>
            <person name="Lindquist J."/>
            <person name="Liem A."/>
            <person name="Fochler E."/>
            <person name="Read T.D."/>
            <person name="Tapia R."/>
            <person name="Johnson S."/>
            <person name="Bishop-Lilly K.A."/>
            <person name="Detter C."/>
            <person name="Han C."/>
            <person name="Sozhamannan S."/>
            <person name="Rosenzweig C.N."/>
            <person name="Skowronski E.W."/>
        </authorList>
    </citation>
    <scope>NUCLEOTIDE SEQUENCE [LARGE SCALE GENOMIC DNA]</scope>
    <source>
        <strain evidence="4 5">CC-PW-9</strain>
    </source>
</reference>
<name>A0A432ZPX9_9GAMM</name>
<evidence type="ECO:0000313" key="4">
    <source>
        <dbReference type="EMBL" id="RUO79933.1"/>
    </source>
</evidence>
<dbReference type="PROSITE" id="PS51186">
    <property type="entry name" value="GNAT"/>
    <property type="match status" value="1"/>
</dbReference>
<evidence type="ECO:0000313" key="5">
    <source>
        <dbReference type="Proteomes" id="UP000287996"/>
    </source>
</evidence>
<protein>
    <submittedName>
        <fullName evidence="4">GNAT family N-acetyltransferase</fullName>
    </submittedName>
</protein>
<dbReference type="InterPro" id="IPR000182">
    <property type="entry name" value="GNAT_dom"/>
</dbReference>
<dbReference type="AlphaFoldDB" id="A0A432ZPX9"/>
<dbReference type="SUPFAM" id="SSF55729">
    <property type="entry name" value="Acyl-CoA N-acyltransferases (Nat)"/>
    <property type="match status" value="1"/>
</dbReference>
<gene>
    <name evidence="4" type="ORF">CWI84_08205</name>
</gene>
<dbReference type="InterPro" id="IPR012660">
    <property type="entry name" value="YiiD_C"/>
</dbReference>
<keyword evidence="1 4" id="KW-0808">Transferase</keyword>
<accession>A0A432ZPX9</accession>
<dbReference type="InterPro" id="IPR050832">
    <property type="entry name" value="Bact_Acetyltransf"/>
</dbReference>